<keyword evidence="3 6" id="KW-0812">Transmembrane</keyword>
<dbReference type="Pfam" id="PF01943">
    <property type="entry name" value="Polysacc_synt"/>
    <property type="match status" value="1"/>
</dbReference>
<reference evidence="7 8" key="1">
    <citation type="submission" date="2016-11" db="EMBL/GenBank/DDBJ databases">
        <authorList>
            <person name="Jaros S."/>
            <person name="Januszkiewicz K."/>
            <person name="Wedrychowicz H."/>
        </authorList>
    </citation>
    <scope>NUCLEOTIDE SEQUENCE [LARGE SCALE GENOMIC DNA]</scope>
    <source>
        <strain evidence="7 8">NF2</strain>
    </source>
</reference>
<evidence type="ECO:0000256" key="1">
    <source>
        <dbReference type="ARBA" id="ARBA00004651"/>
    </source>
</evidence>
<evidence type="ECO:0000256" key="4">
    <source>
        <dbReference type="ARBA" id="ARBA00022989"/>
    </source>
</evidence>
<protein>
    <submittedName>
        <fullName evidence="7">Polysaccharide biosynthesis protein</fullName>
    </submittedName>
</protein>
<feature type="transmembrane region" description="Helical" evidence="6">
    <location>
        <begin position="200"/>
        <end position="218"/>
    </location>
</feature>
<dbReference type="InterPro" id="IPR002797">
    <property type="entry name" value="Polysacc_synth"/>
</dbReference>
<feature type="transmembrane region" description="Helical" evidence="6">
    <location>
        <begin position="177"/>
        <end position="194"/>
    </location>
</feature>
<evidence type="ECO:0000313" key="7">
    <source>
        <dbReference type="EMBL" id="ASJ55090.1"/>
    </source>
</evidence>
<feature type="transmembrane region" description="Helical" evidence="6">
    <location>
        <begin position="395"/>
        <end position="422"/>
    </location>
</feature>
<dbReference type="Proteomes" id="UP000197781">
    <property type="component" value="Chromosome"/>
</dbReference>
<feature type="transmembrane region" description="Helical" evidence="6">
    <location>
        <begin position="60"/>
        <end position="86"/>
    </location>
</feature>
<gene>
    <name evidence="7" type="ORF">BP422_16965</name>
</gene>
<accession>A0A220MKJ2</accession>
<dbReference type="CDD" id="cd13128">
    <property type="entry name" value="MATE_Wzx_like"/>
    <property type="match status" value="1"/>
</dbReference>
<name>A0A220MKJ2_9BACL</name>
<feature type="transmembrane region" description="Helical" evidence="6">
    <location>
        <begin position="24"/>
        <end position="48"/>
    </location>
</feature>
<evidence type="ECO:0000256" key="6">
    <source>
        <dbReference type="SAM" id="Phobius"/>
    </source>
</evidence>
<comment type="subcellular location">
    <subcellularLocation>
        <location evidence="1">Cell membrane</location>
        <topology evidence="1">Multi-pass membrane protein</topology>
    </subcellularLocation>
</comment>
<proteinExistence type="predicted"/>
<dbReference type="EMBL" id="CP018145">
    <property type="protein sequence ID" value="ASJ55090.1"/>
    <property type="molecule type" value="Genomic_DNA"/>
</dbReference>
<dbReference type="KEGG" id="bfm:BP422_16965"/>
<sequence>MHALKLAWQRQWSRLNKDRDVHEVIRGSAFTFLFRLLGFVLLYLLQFYIAREYGAESLGIYSLTITLMNIGMVLAVLGTDTAIIRFLSEFRAKGSLYHITEVFNKVVLWATLISIVLGVLLHVFSEQVSAYVFAGELPAEALRVVAWMLPFVSLARLYASAFRALHRVVISITVDIVGMRFLHLAFLFVAIPFFEPSTMLLIQLLAAAVILNAVYGMGQWYATSRDFRNGVQPTAGEPGVGLREIIAVALPMYLSASMELIMTWTDMIMLGIFTDAKTVGVYSVVIRLAMVTGFALISINTILSPKFSELYARNDMDGLKKMIAFANRLIFFTSAPLNLLVAIFAVPLLTFFGEEFASESLVLVILCMGQFVNFCTGSVIPLLTMTGHQKTARNILVCSAALNIIGNACLIPLYGIIGAAIATSISLICRDLCASYWASKYFGFRTWYIPFLSEKYSVSLSETRL</sequence>
<keyword evidence="4 6" id="KW-1133">Transmembrane helix</keyword>
<evidence type="ECO:0000313" key="8">
    <source>
        <dbReference type="Proteomes" id="UP000197781"/>
    </source>
</evidence>
<feature type="transmembrane region" description="Helical" evidence="6">
    <location>
        <begin position="279"/>
        <end position="303"/>
    </location>
</feature>
<feature type="transmembrane region" description="Helical" evidence="6">
    <location>
        <begin position="361"/>
        <end position="383"/>
    </location>
</feature>
<dbReference type="GO" id="GO:0005886">
    <property type="term" value="C:plasma membrane"/>
    <property type="evidence" value="ECO:0007669"/>
    <property type="project" value="UniProtKB-SubCell"/>
</dbReference>
<dbReference type="RefSeq" id="WP_088908779.1">
    <property type="nucleotide sequence ID" value="NZ_CP018145.1"/>
</dbReference>
<dbReference type="PANTHER" id="PTHR30250">
    <property type="entry name" value="PST FAMILY PREDICTED COLANIC ACID TRANSPORTER"/>
    <property type="match status" value="1"/>
</dbReference>
<dbReference type="AlphaFoldDB" id="A0A220MKJ2"/>
<dbReference type="PANTHER" id="PTHR30250:SF27">
    <property type="entry name" value="POLYSACCHARIDE BIOSYNTHESIS PROTEIN"/>
    <property type="match status" value="1"/>
</dbReference>
<dbReference type="InterPro" id="IPR050833">
    <property type="entry name" value="Poly_Biosynth_Transport"/>
</dbReference>
<feature type="transmembrane region" description="Helical" evidence="6">
    <location>
        <begin position="106"/>
        <end position="124"/>
    </location>
</feature>
<evidence type="ECO:0000256" key="3">
    <source>
        <dbReference type="ARBA" id="ARBA00022692"/>
    </source>
</evidence>
<feature type="transmembrane region" description="Helical" evidence="6">
    <location>
        <begin position="144"/>
        <end position="165"/>
    </location>
</feature>
<feature type="transmembrane region" description="Helical" evidence="6">
    <location>
        <begin position="329"/>
        <end position="349"/>
    </location>
</feature>
<evidence type="ECO:0000256" key="2">
    <source>
        <dbReference type="ARBA" id="ARBA00022475"/>
    </source>
</evidence>
<keyword evidence="2" id="KW-1003">Cell membrane</keyword>
<organism evidence="7 8">
    <name type="scientific">Brevibacillus formosus</name>
    <dbReference type="NCBI Taxonomy" id="54913"/>
    <lineage>
        <taxon>Bacteria</taxon>
        <taxon>Bacillati</taxon>
        <taxon>Bacillota</taxon>
        <taxon>Bacilli</taxon>
        <taxon>Bacillales</taxon>
        <taxon>Paenibacillaceae</taxon>
        <taxon>Brevibacillus</taxon>
    </lineage>
</organism>
<evidence type="ECO:0000256" key="5">
    <source>
        <dbReference type="ARBA" id="ARBA00023136"/>
    </source>
</evidence>
<keyword evidence="5 6" id="KW-0472">Membrane</keyword>